<dbReference type="GO" id="GO:0006364">
    <property type="term" value="P:rRNA processing"/>
    <property type="evidence" value="ECO:0007669"/>
    <property type="project" value="UniProtKB-KW"/>
</dbReference>
<dbReference type="PROSITE" id="PS50890">
    <property type="entry name" value="PUA"/>
    <property type="match status" value="1"/>
</dbReference>
<dbReference type="PANTHER" id="PTHR42873:SF1">
    <property type="entry name" value="S-ADENOSYLMETHIONINE-DEPENDENT METHYLTRANSFERASE DOMAIN-CONTAINING PROTEIN"/>
    <property type="match status" value="1"/>
</dbReference>
<keyword evidence="11" id="KW-1185">Reference proteome</keyword>
<dbReference type="InterPro" id="IPR036974">
    <property type="entry name" value="PUA_sf"/>
</dbReference>
<evidence type="ECO:0000259" key="9">
    <source>
        <dbReference type="SMART" id="SM00359"/>
    </source>
</evidence>
<gene>
    <name evidence="10" type="ORF">BUTYVIB_00969</name>
</gene>
<dbReference type="HOGENOM" id="CLU_014042_0_0_9"/>
<dbReference type="SUPFAM" id="SSF53335">
    <property type="entry name" value="S-adenosyl-L-methionine-dependent methyltransferases"/>
    <property type="match status" value="1"/>
</dbReference>
<comment type="similarity">
    <text evidence="8">Belongs to the methyltransferase superfamily. RlmI family.</text>
</comment>
<dbReference type="InterPro" id="IPR002478">
    <property type="entry name" value="PUA"/>
</dbReference>
<reference evidence="10 11" key="1">
    <citation type="submission" date="2010-02" db="EMBL/GenBank/DDBJ databases">
        <authorList>
            <person name="Weinstock G."/>
            <person name="Sodergren E."/>
            <person name="Clifton S."/>
            <person name="Fulton L."/>
            <person name="Fulton B."/>
            <person name="Courtney L."/>
            <person name="Fronick C."/>
            <person name="Harrison M."/>
            <person name="Strong C."/>
            <person name="Farmer C."/>
            <person name="Delahaunty K."/>
            <person name="Markovic C."/>
            <person name="Hall O."/>
            <person name="Minx P."/>
            <person name="Tomlinson C."/>
            <person name="Mitreva M."/>
            <person name="Nelson J."/>
            <person name="Hou S."/>
            <person name="Wollam A."/>
            <person name="Pepin K.H."/>
            <person name="Johnson M."/>
            <person name="Bhonagiri V."/>
            <person name="Zhang X."/>
            <person name="Suruliraj S."/>
            <person name="Warren W."/>
            <person name="Chinwalla A."/>
            <person name="Mardis E.R."/>
            <person name="Wilson R.K."/>
        </authorList>
    </citation>
    <scope>NUCLEOTIDE SEQUENCE [LARGE SCALE GENOMIC DNA]</scope>
    <source>
        <strain evidence="10 11">DSM 2876</strain>
    </source>
</reference>
<dbReference type="Pfam" id="PF17785">
    <property type="entry name" value="PUA_3"/>
    <property type="match status" value="1"/>
</dbReference>
<proteinExistence type="inferred from homology"/>
<dbReference type="GO" id="GO:0005737">
    <property type="term" value="C:cytoplasm"/>
    <property type="evidence" value="ECO:0007669"/>
    <property type="project" value="UniProtKB-SubCell"/>
</dbReference>
<dbReference type="CDD" id="cd02440">
    <property type="entry name" value="AdoMet_MTases"/>
    <property type="match status" value="1"/>
</dbReference>
<keyword evidence="4" id="KW-0489">Methyltransferase</keyword>
<keyword evidence="3" id="KW-0698">rRNA processing</keyword>
<evidence type="ECO:0000256" key="2">
    <source>
        <dbReference type="ARBA" id="ARBA00022490"/>
    </source>
</evidence>
<evidence type="ECO:0000256" key="5">
    <source>
        <dbReference type="ARBA" id="ARBA00022679"/>
    </source>
</evidence>
<dbReference type="CDD" id="cd11572">
    <property type="entry name" value="RlmI_M_like"/>
    <property type="match status" value="1"/>
</dbReference>
<dbReference type="SUPFAM" id="SSF88697">
    <property type="entry name" value="PUA domain-like"/>
    <property type="match status" value="1"/>
</dbReference>
<dbReference type="eggNOG" id="COG1092">
    <property type="taxonomic scope" value="Bacteria"/>
</dbReference>
<dbReference type="CDD" id="cd21153">
    <property type="entry name" value="PUA_RlmI"/>
    <property type="match status" value="1"/>
</dbReference>
<keyword evidence="7" id="KW-0694">RNA-binding</keyword>
<evidence type="ECO:0000313" key="10">
    <source>
        <dbReference type="EMBL" id="EFF68885.1"/>
    </source>
</evidence>
<dbReference type="GO" id="GO:0003723">
    <property type="term" value="F:RNA binding"/>
    <property type="evidence" value="ECO:0007669"/>
    <property type="project" value="UniProtKB-KW"/>
</dbReference>
<dbReference type="InterPro" id="IPR029063">
    <property type="entry name" value="SAM-dependent_MTases_sf"/>
</dbReference>
<dbReference type="InterPro" id="IPR015947">
    <property type="entry name" value="PUA-like_sf"/>
</dbReference>
<evidence type="ECO:0000256" key="6">
    <source>
        <dbReference type="ARBA" id="ARBA00022691"/>
    </source>
</evidence>
<name>D4RYR0_9FIRM</name>
<evidence type="ECO:0000256" key="8">
    <source>
        <dbReference type="ARBA" id="ARBA00038091"/>
    </source>
</evidence>
<dbReference type="STRING" id="45851.BHV86_05530"/>
<evidence type="ECO:0000256" key="4">
    <source>
        <dbReference type="ARBA" id="ARBA00022603"/>
    </source>
</evidence>
<dbReference type="InterPro" id="IPR019614">
    <property type="entry name" value="SAM-dep_methyl-trfase"/>
</dbReference>
<dbReference type="EMBL" id="ABWN01000023">
    <property type="protein sequence ID" value="EFF68885.1"/>
    <property type="molecule type" value="Genomic_DNA"/>
</dbReference>
<dbReference type="Proteomes" id="UP000006238">
    <property type="component" value="Unassembled WGS sequence"/>
</dbReference>
<keyword evidence="5" id="KW-0808">Transferase</keyword>
<dbReference type="PANTHER" id="PTHR42873">
    <property type="entry name" value="RIBOSOMAL RNA LARGE SUBUNIT METHYLTRANSFERASE"/>
    <property type="match status" value="1"/>
</dbReference>
<evidence type="ECO:0000313" key="11">
    <source>
        <dbReference type="Proteomes" id="UP000006238"/>
    </source>
</evidence>
<dbReference type="Pfam" id="PF10672">
    <property type="entry name" value="Methyltrans_SAM"/>
    <property type="match status" value="1"/>
</dbReference>
<evidence type="ECO:0000256" key="1">
    <source>
        <dbReference type="ARBA" id="ARBA00004496"/>
    </source>
</evidence>
<protein>
    <recommendedName>
        <fullName evidence="9">PUA domain-containing protein</fullName>
    </recommendedName>
</protein>
<dbReference type="Gene3D" id="3.40.50.150">
    <property type="entry name" value="Vaccinia Virus protein VP39"/>
    <property type="match status" value="1"/>
</dbReference>
<accession>D4RYR0</accession>
<dbReference type="SMART" id="SM00359">
    <property type="entry name" value="PUA"/>
    <property type="match status" value="1"/>
</dbReference>
<dbReference type="Gene3D" id="2.30.130.10">
    <property type="entry name" value="PUA domain"/>
    <property type="match status" value="1"/>
</dbReference>
<evidence type="ECO:0000256" key="7">
    <source>
        <dbReference type="ARBA" id="ARBA00022884"/>
    </source>
</evidence>
<keyword evidence="6" id="KW-0949">S-adenosyl-L-methionine</keyword>
<feature type="domain" description="PUA" evidence="9">
    <location>
        <begin position="29"/>
        <end position="114"/>
    </location>
</feature>
<dbReference type="Gene3D" id="3.30.750.80">
    <property type="entry name" value="RNA methyltransferase domain (HRMD) like"/>
    <property type="match status" value="1"/>
</dbReference>
<evidence type="ECO:0000256" key="3">
    <source>
        <dbReference type="ARBA" id="ARBA00022552"/>
    </source>
</evidence>
<dbReference type="InterPro" id="IPR041532">
    <property type="entry name" value="RlmI-like_PUA"/>
</dbReference>
<dbReference type="AlphaFoldDB" id="D4RYR0"/>
<organism evidence="10 11">
    <name type="scientific">Eshraghiella crossota DSM 2876</name>
    <dbReference type="NCBI Taxonomy" id="511680"/>
    <lineage>
        <taxon>Bacteria</taxon>
        <taxon>Bacillati</taxon>
        <taxon>Bacillota</taxon>
        <taxon>Clostridia</taxon>
        <taxon>Lachnospirales</taxon>
        <taxon>Lachnospiraceae</taxon>
        <taxon>Eshraghiella</taxon>
    </lineage>
</organism>
<sequence length="425" mass="48138">MVILLLIIFFLYLCGNPDFVKKERLKIMADVYIKKGEGRSFKSGGMWFYDNEIDRIEGKFENGDIIDVLDFDGYYLGRGFINTNSKITIRILTRHKDVNIDREFIKKRVKDAVKYRLDTVDTSSCRLIFGEADYLPGIVIDKFSDILVVESLALGIDRLKADIIECLKEELASHGMNIRGVYERSDAKVRLNEGMERVKGFIGEPFDTKVEIVENGVKYMVNVADGQKTGFFLDQKYNRAAVGRLCKGAKVLDCFTHTGSFALNAATSGAESVLGVDASELGVEQAKENAILNNVQDKTEFICRDVFELLPELVEKGEQYDVVILDPPAFTKSRNSVKNATKGYREINIKGMKLVKDGGYLATCSCSHFMTQELFTKTIGEAARSAHKRLRQVEFRTQSPDHPILWAADESYYLKFYIFQVVDEK</sequence>
<dbReference type="GO" id="GO:0032259">
    <property type="term" value="P:methylation"/>
    <property type="evidence" value="ECO:0007669"/>
    <property type="project" value="UniProtKB-KW"/>
</dbReference>
<keyword evidence="2" id="KW-0963">Cytoplasm</keyword>
<comment type="caution">
    <text evidence="10">The sequence shown here is derived from an EMBL/GenBank/DDBJ whole genome shotgun (WGS) entry which is preliminary data.</text>
</comment>
<dbReference type="GO" id="GO:0008168">
    <property type="term" value="F:methyltransferase activity"/>
    <property type="evidence" value="ECO:0007669"/>
    <property type="project" value="UniProtKB-KW"/>
</dbReference>
<comment type="subcellular location">
    <subcellularLocation>
        <location evidence="1">Cytoplasm</location>
    </subcellularLocation>
</comment>